<dbReference type="InterPro" id="IPR020821">
    <property type="entry name" value="ENPP1-3/EXOG-like_nuc-like"/>
</dbReference>
<gene>
    <name evidence="4" type="ORF">LDJ79_16635</name>
</gene>
<dbReference type="PANTHER" id="PTHR13966">
    <property type="entry name" value="ENDONUCLEASE RELATED"/>
    <property type="match status" value="1"/>
</dbReference>
<dbReference type="Gene3D" id="3.40.570.10">
    <property type="entry name" value="Extracellular Endonuclease, subunit A"/>
    <property type="match status" value="1"/>
</dbReference>
<evidence type="ECO:0000313" key="4">
    <source>
        <dbReference type="EMBL" id="MCA2017750.1"/>
    </source>
</evidence>
<accession>A0ABS7YTX5</accession>
<dbReference type="Pfam" id="PF01223">
    <property type="entry name" value="Endonuclease_NS"/>
    <property type="match status" value="1"/>
</dbReference>
<feature type="signal peptide" evidence="1">
    <location>
        <begin position="1"/>
        <end position="21"/>
    </location>
</feature>
<dbReference type="Proteomes" id="UP001199044">
    <property type="component" value="Unassembled WGS sequence"/>
</dbReference>
<dbReference type="SUPFAM" id="SSF54060">
    <property type="entry name" value="His-Me finger endonucleases"/>
    <property type="match status" value="1"/>
</dbReference>
<evidence type="ECO:0000256" key="1">
    <source>
        <dbReference type="SAM" id="SignalP"/>
    </source>
</evidence>
<keyword evidence="1" id="KW-0732">Signal</keyword>
<feature type="domain" description="ENPP1-3/EXOG-like endonuclease/phosphodiesterase" evidence="2">
    <location>
        <begin position="50"/>
        <end position="243"/>
    </location>
</feature>
<dbReference type="GO" id="GO:0004519">
    <property type="term" value="F:endonuclease activity"/>
    <property type="evidence" value="ECO:0007669"/>
    <property type="project" value="UniProtKB-KW"/>
</dbReference>
<proteinExistence type="predicted"/>
<protein>
    <submittedName>
        <fullName evidence="4">DNA/RNA non-specific endonuclease</fullName>
    </submittedName>
</protein>
<dbReference type="RefSeq" id="WP_225251397.1">
    <property type="nucleotide sequence ID" value="NZ_JAIWIU010000118.1"/>
</dbReference>
<dbReference type="InterPro" id="IPR044925">
    <property type="entry name" value="His-Me_finger_sf"/>
</dbReference>
<dbReference type="SMART" id="SM00477">
    <property type="entry name" value="NUC"/>
    <property type="match status" value="1"/>
</dbReference>
<keyword evidence="4" id="KW-0255">Endonuclease</keyword>
<dbReference type="SMART" id="SM00892">
    <property type="entry name" value="Endonuclease_NS"/>
    <property type="match status" value="1"/>
</dbReference>
<keyword evidence="5" id="KW-1185">Reference proteome</keyword>
<evidence type="ECO:0000313" key="5">
    <source>
        <dbReference type="Proteomes" id="UP001199044"/>
    </source>
</evidence>
<dbReference type="PANTHER" id="PTHR13966:SF5">
    <property type="entry name" value="ENDONUCLEASE G, MITOCHONDRIAL"/>
    <property type="match status" value="1"/>
</dbReference>
<organism evidence="4 5">
    <name type="scientific">Vibrio tritonius</name>
    <dbReference type="NCBI Taxonomy" id="1435069"/>
    <lineage>
        <taxon>Bacteria</taxon>
        <taxon>Pseudomonadati</taxon>
        <taxon>Pseudomonadota</taxon>
        <taxon>Gammaproteobacteria</taxon>
        <taxon>Vibrionales</taxon>
        <taxon>Vibrionaceae</taxon>
        <taxon>Vibrio</taxon>
    </lineage>
</organism>
<evidence type="ECO:0000259" key="3">
    <source>
        <dbReference type="SMART" id="SM00892"/>
    </source>
</evidence>
<dbReference type="InterPro" id="IPR001604">
    <property type="entry name" value="Endo_G_ENPP1-like_dom"/>
</dbReference>
<feature type="chain" id="PRO_5045482950" evidence="1">
    <location>
        <begin position="22"/>
        <end position="257"/>
    </location>
</feature>
<sequence>MKTNKLIALFLFSILATSAYGASELCSGLKKIGGLLDPSLSGDRLVELCETSYVQGFDRTKRLPYYSLYYVDKNVANHCSLEQPDFRPNPKLPIYEQATDAEYRNNPWDKGHLKPRASGDSTCSLELETVYYTNAAPQYWKMNRFGWAALEKDIRQFALRTQKNRLIVLTGIIYRSHKMISGTSLEIPDFFFKAVYAPELNETIGFMYKNQTLYKRDLKDGIYSIKQLEDKFGISIFNGLSDQIKSSKGEILKEIVN</sequence>
<feature type="domain" description="DNA/RNA non-specific endonuclease/pyrophosphatase/phosphodiesterase" evidence="3">
    <location>
        <begin position="49"/>
        <end position="243"/>
    </location>
</feature>
<dbReference type="InterPro" id="IPR040255">
    <property type="entry name" value="Non-specific_endonuclease"/>
</dbReference>
<name>A0ABS7YTX5_9VIBR</name>
<dbReference type="EMBL" id="JAIWIU010000118">
    <property type="protein sequence ID" value="MCA2017750.1"/>
    <property type="molecule type" value="Genomic_DNA"/>
</dbReference>
<keyword evidence="4" id="KW-0378">Hydrolase</keyword>
<keyword evidence="4" id="KW-0540">Nuclease</keyword>
<evidence type="ECO:0000259" key="2">
    <source>
        <dbReference type="SMART" id="SM00477"/>
    </source>
</evidence>
<comment type="caution">
    <text evidence="4">The sequence shown here is derived from an EMBL/GenBank/DDBJ whole genome shotgun (WGS) entry which is preliminary data.</text>
</comment>
<dbReference type="InterPro" id="IPR044929">
    <property type="entry name" value="DNA/RNA_non-sp_Endonuclease_sf"/>
</dbReference>
<reference evidence="5" key="1">
    <citation type="submission" date="2023-07" db="EMBL/GenBank/DDBJ databases">
        <title>Molecular identification of indigenous halophilic bacteria isolated from red sea cost, biodegradation of synthetic dyes and assessment of degraded metabolite toxicity.</title>
        <authorList>
            <person name="Chaieb K."/>
            <person name="Altayb H.N."/>
        </authorList>
    </citation>
    <scope>NUCLEOTIDE SEQUENCE [LARGE SCALE GENOMIC DNA]</scope>
    <source>
        <strain evidence="5">K20</strain>
    </source>
</reference>